<dbReference type="GO" id="GO:0055085">
    <property type="term" value="P:transmembrane transport"/>
    <property type="evidence" value="ECO:0007669"/>
    <property type="project" value="InterPro"/>
</dbReference>
<keyword evidence="10" id="KW-1185">Reference proteome</keyword>
<evidence type="ECO:0000313" key="10">
    <source>
        <dbReference type="Proteomes" id="UP000480303"/>
    </source>
</evidence>
<evidence type="ECO:0000256" key="6">
    <source>
        <dbReference type="ARBA" id="ARBA00023136"/>
    </source>
</evidence>
<dbReference type="GO" id="GO:0005886">
    <property type="term" value="C:plasma membrane"/>
    <property type="evidence" value="ECO:0007669"/>
    <property type="project" value="UniProtKB-SubCell"/>
</dbReference>
<dbReference type="AlphaFoldDB" id="A0A6A0BDY7"/>
<proteinExistence type="inferred from homology"/>
<dbReference type="EMBL" id="BLLI01000035">
    <property type="protein sequence ID" value="GFH42694.1"/>
    <property type="molecule type" value="Genomic_DNA"/>
</dbReference>
<feature type="transmembrane region" description="Helical" evidence="7">
    <location>
        <begin position="122"/>
        <end position="142"/>
    </location>
</feature>
<feature type="transmembrane region" description="Helical" evidence="7">
    <location>
        <begin position="197"/>
        <end position="222"/>
    </location>
</feature>
<protein>
    <submittedName>
        <fullName evidence="9">ABC transporter permease</fullName>
    </submittedName>
</protein>
<keyword evidence="5 7" id="KW-1133">Transmembrane helix</keyword>
<evidence type="ECO:0000256" key="2">
    <source>
        <dbReference type="ARBA" id="ARBA00022448"/>
    </source>
</evidence>
<comment type="subcellular location">
    <subcellularLocation>
        <location evidence="1 7">Cell membrane</location>
        <topology evidence="1 7">Multi-pass membrane protein</topology>
    </subcellularLocation>
</comment>
<feature type="transmembrane region" description="Helical" evidence="7">
    <location>
        <begin position="154"/>
        <end position="176"/>
    </location>
</feature>
<dbReference type="Pfam" id="PF00528">
    <property type="entry name" value="BPD_transp_1"/>
    <property type="match status" value="1"/>
</dbReference>
<evidence type="ECO:0000256" key="5">
    <source>
        <dbReference type="ARBA" id="ARBA00022989"/>
    </source>
</evidence>
<dbReference type="GO" id="GO:0015833">
    <property type="term" value="P:peptide transport"/>
    <property type="evidence" value="ECO:0007669"/>
    <property type="project" value="UniProtKB-KW"/>
</dbReference>
<dbReference type="InterPro" id="IPR000515">
    <property type="entry name" value="MetI-like"/>
</dbReference>
<dbReference type="GO" id="GO:0015031">
    <property type="term" value="P:protein transport"/>
    <property type="evidence" value="ECO:0007669"/>
    <property type="project" value="UniProtKB-KW"/>
</dbReference>
<feature type="transmembrane region" description="Helical" evidence="7">
    <location>
        <begin position="83"/>
        <end position="110"/>
    </location>
</feature>
<name>A0A6A0BDY7_9LACT</name>
<feature type="domain" description="ABC transmembrane type-1" evidence="8">
    <location>
        <begin position="87"/>
        <end position="292"/>
    </location>
</feature>
<evidence type="ECO:0000256" key="7">
    <source>
        <dbReference type="RuleBase" id="RU363032"/>
    </source>
</evidence>
<dbReference type="PANTHER" id="PTHR43744:SF9">
    <property type="entry name" value="POLYGALACTURONAN_RHAMNOGALACTURONAN TRANSPORT SYSTEM PERMEASE PROTEIN YTCP"/>
    <property type="match status" value="1"/>
</dbReference>
<dbReference type="Gene3D" id="1.10.3720.10">
    <property type="entry name" value="MetI-like"/>
    <property type="match status" value="1"/>
</dbReference>
<comment type="caution">
    <text evidence="9">The sequence shown here is derived from an EMBL/GenBank/DDBJ whole genome shotgun (WGS) entry which is preliminary data.</text>
</comment>
<reference evidence="9 10" key="1">
    <citation type="submission" date="2020-02" db="EMBL/GenBank/DDBJ databases">
        <title>Draft genome sequence of Lactococcus sp. Hs30E4-3.</title>
        <authorList>
            <person name="Noda S."/>
            <person name="Yuki M."/>
            <person name="Ohkuma M."/>
        </authorList>
    </citation>
    <scope>NUCLEOTIDE SEQUENCE [LARGE SCALE GENOMIC DNA]</scope>
    <source>
        <strain evidence="9 10">Hs30E4-3</strain>
    </source>
</reference>
<organism evidence="9 10">
    <name type="scientific">Pseudolactococcus hodotermopsidis</name>
    <dbReference type="NCBI Taxonomy" id="2709157"/>
    <lineage>
        <taxon>Bacteria</taxon>
        <taxon>Bacillati</taxon>
        <taxon>Bacillota</taxon>
        <taxon>Bacilli</taxon>
        <taxon>Lactobacillales</taxon>
        <taxon>Streptococcaceae</taxon>
        <taxon>Pseudolactococcus</taxon>
    </lineage>
</organism>
<gene>
    <name evidence="9" type="ORF">Hs30E_12450</name>
</gene>
<evidence type="ECO:0000313" key="9">
    <source>
        <dbReference type="EMBL" id="GFH42694.1"/>
    </source>
</evidence>
<comment type="similarity">
    <text evidence="7">Belongs to the binding-protein-dependent transport system permease family.</text>
</comment>
<keyword evidence="4 7" id="KW-0812">Transmembrane</keyword>
<keyword evidence="2 7" id="KW-0813">Transport</keyword>
<accession>A0A6A0BDY7</accession>
<evidence type="ECO:0000259" key="8">
    <source>
        <dbReference type="PROSITE" id="PS50928"/>
    </source>
</evidence>
<dbReference type="CDD" id="cd06261">
    <property type="entry name" value="TM_PBP2"/>
    <property type="match status" value="1"/>
</dbReference>
<dbReference type="InterPro" id="IPR035906">
    <property type="entry name" value="MetI-like_sf"/>
</dbReference>
<dbReference type="RefSeq" id="WP_172208964.1">
    <property type="nucleotide sequence ID" value="NZ_BLLI01000035.1"/>
</dbReference>
<feature type="transmembrane region" description="Helical" evidence="7">
    <location>
        <begin position="275"/>
        <end position="295"/>
    </location>
</feature>
<dbReference type="PROSITE" id="PS50928">
    <property type="entry name" value="ABC_TM1"/>
    <property type="match status" value="1"/>
</dbReference>
<sequence length="310" mass="34478">MTKKKKQVVSADEIRQFGPTANLISNIVVALFAFSCFLPFIFVVMTSITKETALAQYGYSLWPREFSLDAYRFLFHGKMTVKLFQALGVTVIVTVVGTFMNASLNSLYAYAISRKDFPFRRFFTLFALVTMLFSPGLIAQYLVMTSMLHLKDTIWALILPGALGPFNILIMRTFFIKSIPEAIIESARIDGASELKIFLKIVLPLAVPGVATISLFSAIGYWNDWMNALLYIQNEALVPLQFLLMKILNNLDVLTQNATMSAQIGTDLASLPSEAARMGIVVVSTLPIVLTYPFFQKYFVGGLTIGGVKE</sequence>
<dbReference type="PANTHER" id="PTHR43744">
    <property type="entry name" value="ABC TRANSPORTER PERMEASE PROTEIN MG189-RELATED-RELATED"/>
    <property type="match status" value="1"/>
</dbReference>
<evidence type="ECO:0000256" key="4">
    <source>
        <dbReference type="ARBA" id="ARBA00022692"/>
    </source>
</evidence>
<keyword evidence="3" id="KW-1003">Cell membrane</keyword>
<keyword evidence="6 7" id="KW-0472">Membrane</keyword>
<feature type="transmembrane region" description="Helical" evidence="7">
    <location>
        <begin position="21"/>
        <end position="45"/>
    </location>
</feature>
<evidence type="ECO:0000256" key="3">
    <source>
        <dbReference type="ARBA" id="ARBA00022475"/>
    </source>
</evidence>
<dbReference type="Proteomes" id="UP000480303">
    <property type="component" value="Unassembled WGS sequence"/>
</dbReference>
<evidence type="ECO:0000256" key="1">
    <source>
        <dbReference type="ARBA" id="ARBA00004651"/>
    </source>
</evidence>
<dbReference type="SUPFAM" id="SSF161098">
    <property type="entry name" value="MetI-like"/>
    <property type="match status" value="1"/>
</dbReference>